<sequence length="201" mass="22018">MDRPRRKTNLSSHLDDYEVSYRPAEDPPPKASSHCPSQPRSSSRKTSCSGASSHSRTSRRSVTSVQTAILEEKIKQLKAVQQQVAEDSLANVEYQRLQAQAKEAQHIQEEALRAKEALSKQLERQRKLQQAETELEVAKLVSSMLIKDSGSTTPVATSSPGSHLSPPQLVHASPAMSPSHLATLYSVTSCDVNNTDLSCRA</sequence>
<keyword evidence="4" id="KW-1185">Reference proteome</keyword>
<name>A0ABD0QAD1_CIRMR</name>
<evidence type="ECO:0000313" key="4">
    <source>
        <dbReference type="Proteomes" id="UP001529510"/>
    </source>
</evidence>
<dbReference type="Proteomes" id="UP001529510">
    <property type="component" value="Unassembled WGS sequence"/>
</dbReference>
<comment type="caution">
    <text evidence="3">The sequence shown here is derived from an EMBL/GenBank/DDBJ whole genome shotgun (WGS) entry which is preliminary data.</text>
</comment>
<feature type="coiled-coil region" evidence="1">
    <location>
        <begin position="94"/>
        <end position="132"/>
    </location>
</feature>
<dbReference type="EMBL" id="JAMKFB020000010">
    <property type="protein sequence ID" value="KAL0182892.1"/>
    <property type="molecule type" value="Genomic_DNA"/>
</dbReference>
<evidence type="ECO:0000313" key="3">
    <source>
        <dbReference type="EMBL" id="KAL0182892.1"/>
    </source>
</evidence>
<evidence type="ECO:0000256" key="2">
    <source>
        <dbReference type="SAM" id="MobiDB-lite"/>
    </source>
</evidence>
<evidence type="ECO:0000256" key="1">
    <source>
        <dbReference type="SAM" id="Coils"/>
    </source>
</evidence>
<feature type="non-terminal residue" evidence="3">
    <location>
        <position position="201"/>
    </location>
</feature>
<reference evidence="3 4" key="1">
    <citation type="submission" date="2024-05" db="EMBL/GenBank/DDBJ databases">
        <title>Genome sequencing and assembly of Indian major carp, Cirrhinus mrigala (Hamilton, 1822).</title>
        <authorList>
            <person name="Mohindra V."/>
            <person name="Chowdhury L.M."/>
            <person name="Lal K."/>
            <person name="Jena J.K."/>
        </authorList>
    </citation>
    <scope>NUCLEOTIDE SEQUENCE [LARGE SCALE GENOMIC DNA]</scope>
    <source>
        <strain evidence="3">CM1030</strain>
        <tissue evidence="3">Blood</tissue>
    </source>
</reference>
<evidence type="ECO:0008006" key="5">
    <source>
        <dbReference type="Google" id="ProtNLM"/>
    </source>
</evidence>
<protein>
    <recommendedName>
        <fullName evidence="5">Circadian locomoter output cycles kaput-like protein</fullName>
    </recommendedName>
</protein>
<keyword evidence="1" id="KW-0175">Coiled coil</keyword>
<accession>A0ABD0QAD1</accession>
<gene>
    <name evidence="3" type="ORF">M9458_022267</name>
</gene>
<proteinExistence type="predicted"/>
<feature type="compositionally biased region" description="Low complexity" evidence="2">
    <location>
        <begin position="32"/>
        <end position="64"/>
    </location>
</feature>
<feature type="region of interest" description="Disordered" evidence="2">
    <location>
        <begin position="1"/>
        <end position="65"/>
    </location>
</feature>
<dbReference type="AlphaFoldDB" id="A0ABD0QAD1"/>
<organism evidence="3 4">
    <name type="scientific">Cirrhinus mrigala</name>
    <name type="common">Mrigala</name>
    <dbReference type="NCBI Taxonomy" id="683832"/>
    <lineage>
        <taxon>Eukaryota</taxon>
        <taxon>Metazoa</taxon>
        <taxon>Chordata</taxon>
        <taxon>Craniata</taxon>
        <taxon>Vertebrata</taxon>
        <taxon>Euteleostomi</taxon>
        <taxon>Actinopterygii</taxon>
        <taxon>Neopterygii</taxon>
        <taxon>Teleostei</taxon>
        <taxon>Ostariophysi</taxon>
        <taxon>Cypriniformes</taxon>
        <taxon>Cyprinidae</taxon>
        <taxon>Labeoninae</taxon>
        <taxon>Labeonini</taxon>
        <taxon>Cirrhinus</taxon>
    </lineage>
</organism>